<gene>
    <name evidence="1" type="ORF">J2787_003722</name>
</gene>
<comment type="caution">
    <text evidence="1">The sequence shown here is derived from an EMBL/GenBank/DDBJ whole genome shotgun (WGS) entry which is preliminary data.</text>
</comment>
<protein>
    <recommendedName>
        <fullName evidence="3">LysM domain-containing protein</fullName>
    </recommendedName>
</protein>
<sequence length="359" mass="41540">MITYMTLPGDTLEKIASDLKVENPNYIKEVHNKYCALQNRLVEPVQLKPGTLLHIPFGDEIKDINTKINENGDSFYYHPPHGKIPFQIPLLDGSYKIRHQKYRDLNIEADYQYQVELKYLRTENDQHFFSMQVLGSQKDGQESDSKISSLAKACAAIIYPLQIKIDTTAKLLSAEFMHTETVITEELEALKNYFTDELSATYIDQMKKKAGDEKQILGAIKHTLPIQFLFGSFYRAKYGDWTDSKIYHEFLPWIANASPIRFELYNRILPKDSVTDNEVLKIIQTGSCCDYRNLNQLYDKNYIYLEQTPINENSVSCRHEAEYIFTRNDLAVQKISGSFEIQIGDVAEKDVFVIEKQLK</sequence>
<reference evidence="1" key="1">
    <citation type="submission" date="2023-07" db="EMBL/GenBank/DDBJ databases">
        <title>Sorghum-associated microbial communities from plants grown in Nebraska, USA.</title>
        <authorList>
            <person name="Schachtman D."/>
        </authorList>
    </citation>
    <scope>NUCLEOTIDE SEQUENCE</scope>
    <source>
        <strain evidence="1">DS2360</strain>
    </source>
</reference>
<proteinExistence type="predicted"/>
<name>A0AAE4C461_9FLAO</name>
<dbReference type="Proteomes" id="UP001184861">
    <property type="component" value="Unassembled WGS sequence"/>
</dbReference>
<evidence type="ECO:0000313" key="1">
    <source>
        <dbReference type="EMBL" id="MDR6528303.1"/>
    </source>
</evidence>
<evidence type="ECO:0008006" key="3">
    <source>
        <dbReference type="Google" id="ProtNLM"/>
    </source>
</evidence>
<organism evidence="1 2">
    <name type="scientific">Chryseobacterium rhizosphaerae</name>
    <dbReference type="NCBI Taxonomy" id="395937"/>
    <lineage>
        <taxon>Bacteria</taxon>
        <taxon>Pseudomonadati</taxon>
        <taxon>Bacteroidota</taxon>
        <taxon>Flavobacteriia</taxon>
        <taxon>Flavobacteriales</taxon>
        <taxon>Weeksellaceae</taxon>
        <taxon>Chryseobacterium group</taxon>
        <taxon>Chryseobacterium</taxon>
    </lineage>
</organism>
<dbReference type="RefSeq" id="WP_156126118.1">
    <property type="nucleotide sequence ID" value="NZ_JAVDQY010000004.1"/>
</dbReference>
<dbReference type="EMBL" id="JAVDQY010000004">
    <property type="protein sequence ID" value="MDR6528303.1"/>
    <property type="molecule type" value="Genomic_DNA"/>
</dbReference>
<evidence type="ECO:0000313" key="2">
    <source>
        <dbReference type="Proteomes" id="UP001184861"/>
    </source>
</evidence>
<accession>A0AAE4C461</accession>
<dbReference type="AlphaFoldDB" id="A0AAE4C461"/>